<dbReference type="GO" id="GO:0009247">
    <property type="term" value="P:glycolipid biosynthetic process"/>
    <property type="evidence" value="ECO:0007669"/>
    <property type="project" value="TreeGrafter"/>
</dbReference>
<dbReference type="InterPro" id="IPR001173">
    <property type="entry name" value="Glyco_trans_2-like"/>
</dbReference>
<proteinExistence type="inferred from homology"/>
<reference evidence="5 6" key="1">
    <citation type="journal article" date="2016" name="Nat. Commun.">
        <title>Thousands of microbial genomes shed light on interconnected biogeochemical processes in an aquifer system.</title>
        <authorList>
            <person name="Anantharaman K."/>
            <person name="Brown C.T."/>
            <person name="Hug L.A."/>
            <person name="Sharon I."/>
            <person name="Castelle C.J."/>
            <person name="Probst A.J."/>
            <person name="Thomas B.C."/>
            <person name="Singh A."/>
            <person name="Wilkins M.J."/>
            <person name="Karaoz U."/>
            <person name="Brodie E.L."/>
            <person name="Williams K.H."/>
            <person name="Hubbard S.S."/>
            <person name="Banfield J.F."/>
        </authorList>
    </citation>
    <scope>NUCLEOTIDE SEQUENCE [LARGE SCALE GENOMIC DNA]</scope>
</reference>
<dbReference type="PANTHER" id="PTHR43398:SF1">
    <property type="entry name" value="DOLICHOL-PHOSPHATE MANNOSYLTRANSFERASE SUBUNIT 1"/>
    <property type="match status" value="1"/>
</dbReference>
<organism evidence="5 6">
    <name type="scientific">Candidatus Blackburnbacteria bacterium RIFCSPHIGHO2_12_FULL_41_13b</name>
    <dbReference type="NCBI Taxonomy" id="1797517"/>
    <lineage>
        <taxon>Bacteria</taxon>
        <taxon>Candidatus Blackburniibacteriota</taxon>
    </lineage>
</organism>
<keyword evidence="2" id="KW-0328">Glycosyltransferase</keyword>
<evidence type="ECO:0000259" key="4">
    <source>
        <dbReference type="Pfam" id="PF00535"/>
    </source>
</evidence>
<dbReference type="STRING" id="1797517.A3F61_00355"/>
<dbReference type="InterPro" id="IPR039528">
    <property type="entry name" value="DPM1-like"/>
</dbReference>
<keyword evidence="3" id="KW-0808">Transferase</keyword>
<dbReference type="Proteomes" id="UP000178272">
    <property type="component" value="Unassembled WGS sequence"/>
</dbReference>
<comment type="caution">
    <text evidence="5">The sequence shown here is derived from an EMBL/GenBank/DDBJ whole genome shotgun (WGS) entry which is preliminary data.</text>
</comment>
<dbReference type="EMBL" id="MHCA01000057">
    <property type="protein sequence ID" value="OGY10337.1"/>
    <property type="molecule type" value="Genomic_DNA"/>
</dbReference>
<gene>
    <name evidence="5" type="ORF">A3F61_00355</name>
</gene>
<dbReference type="InterPro" id="IPR029044">
    <property type="entry name" value="Nucleotide-diphossugar_trans"/>
</dbReference>
<dbReference type="Gene3D" id="3.90.550.10">
    <property type="entry name" value="Spore Coat Polysaccharide Biosynthesis Protein SpsA, Chain A"/>
    <property type="match status" value="1"/>
</dbReference>
<dbReference type="FunFam" id="3.90.550.10:FF:000122">
    <property type="entry name" value="Dolichol-phosphate mannosyltransferase subunit 1"/>
    <property type="match status" value="1"/>
</dbReference>
<dbReference type="GO" id="GO:0004582">
    <property type="term" value="F:dolichyl-phosphate beta-D-mannosyltransferase activity"/>
    <property type="evidence" value="ECO:0007669"/>
    <property type="project" value="InterPro"/>
</dbReference>
<dbReference type="PANTHER" id="PTHR43398">
    <property type="entry name" value="DOLICHOL-PHOSPHATE MANNOSYLTRANSFERASE SUBUNIT 1"/>
    <property type="match status" value="1"/>
</dbReference>
<dbReference type="CDD" id="cd06442">
    <property type="entry name" value="DPM1_like"/>
    <property type="match status" value="1"/>
</dbReference>
<evidence type="ECO:0000256" key="2">
    <source>
        <dbReference type="ARBA" id="ARBA00022676"/>
    </source>
</evidence>
<evidence type="ECO:0000256" key="1">
    <source>
        <dbReference type="ARBA" id="ARBA00006739"/>
    </source>
</evidence>
<accession>A0A1G1V4P3</accession>
<dbReference type="SUPFAM" id="SSF53448">
    <property type="entry name" value="Nucleotide-diphospho-sugar transferases"/>
    <property type="match status" value="1"/>
</dbReference>
<protein>
    <recommendedName>
        <fullName evidence="4">Glycosyltransferase 2-like domain-containing protein</fullName>
    </recommendedName>
</protein>
<sequence length="249" mass="28104">MPKLVVVIPTYNEKENTKRIIVKLRRTFLKLKKWNPQILIVDGNSPDGTSIVVKTLSQRYKNVHLLLEPKKRGLGAAYLAGMKHAFGKLKADVAVTMDADLSHDPAYLPKLLNQIESGCDFVVGSRYIKGGSIPKNWPPHRKFLSIFGNLATQLLLESSAINDWTTGYRAFKKEVFQKVVPVMEKDAAFKGYTFNISFAHHTIEAGFKAGQVPINFIDRTLGDSKLGMEYLFYTPIFLVKTRLKKFLSV</sequence>
<evidence type="ECO:0000256" key="3">
    <source>
        <dbReference type="ARBA" id="ARBA00022679"/>
    </source>
</evidence>
<evidence type="ECO:0000313" key="6">
    <source>
        <dbReference type="Proteomes" id="UP000178272"/>
    </source>
</evidence>
<name>A0A1G1V4P3_9BACT</name>
<dbReference type="Pfam" id="PF00535">
    <property type="entry name" value="Glycos_transf_2"/>
    <property type="match status" value="1"/>
</dbReference>
<comment type="similarity">
    <text evidence="1">Belongs to the glycosyltransferase 2 family.</text>
</comment>
<dbReference type="GO" id="GO:0016020">
    <property type="term" value="C:membrane"/>
    <property type="evidence" value="ECO:0007669"/>
    <property type="project" value="GOC"/>
</dbReference>
<evidence type="ECO:0000313" key="5">
    <source>
        <dbReference type="EMBL" id="OGY10337.1"/>
    </source>
</evidence>
<dbReference type="AlphaFoldDB" id="A0A1G1V4P3"/>
<feature type="domain" description="Glycosyltransferase 2-like" evidence="4">
    <location>
        <begin position="6"/>
        <end position="179"/>
    </location>
</feature>